<dbReference type="RefSeq" id="WP_049726956.1">
    <property type="nucleotide sequence ID" value="NZ_CP012154.1"/>
</dbReference>
<dbReference type="InterPro" id="IPR036397">
    <property type="entry name" value="RNaseH_sf"/>
</dbReference>
<gene>
    <name evidence="1" type="ORF">WM2015_619</name>
</gene>
<dbReference type="PATRIC" id="fig|1579979.3.peg.624"/>
<dbReference type="PANTHER" id="PTHR47515:SF2">
    <property type="entry name" value="INTEGRASE CORE DOMAIN PROTEIN"/>
    <property type="match status" value="1"/>
</dbReference>
<dbReference type="STRING" id="1579979.WM2015_619"/>
<dbReference type="AlphaFoldDB" id="A0A0K0XTQ3"/>
<dbReference type="PROSITE" id="PS50994">
    <property type="entry name" value="INTEGRASE"/>
    <property type="match status" value="1"/>
</dbReference>
<dbReference type="InterPro" id="IPR001584">
    <property type="entry name" value="Integrase_cat-core"/>
</dbReference>
<dbReference type="PANTHER" id="PTHR47515">
    <property type="entry name" value="LOW CALCIUM RESPONSE LOCUS PROTEIN T"/>
    <property type="match status" value="1"/>
</dbReference>
<dbReference type="GO" id="GO:0015074">
    <property type="term" value="P:DNA integration"/>
    <property type="evidence" value="ECO:0007669"/>
    <property type="project" value="InterPro"/>
</dbReference>
<dbReference type="SUPFAM" id="SSF53098">
    <property type="entry name" value="Ribonuclease H-like"/>
    <property type="match status" value="1"/>
</dbReference>
<dbReference type="Proteomes" id="UP000066624">
    <property type="component" value="Chromosome"/>
</dbReference>
<evidence type="ECO:0000313" key="2">
    <source>
        <dbReference type="Proteomes" id="UP000066624"/>
    </source>
</evidence>
<dbReference type="Pfam" id="PF13683">
    <property type="entry name" value="rve_3"/>
    <property type="match status" value="1"/>
</dbReference>
<dbReference type="EMBL" id="CP012154">
    <property type="protein sequence ID" value="AKS41001.1"/>
    <property type="molecule type" value="Genomic_DNA"/>
</dbReference>
<dbReference type="InterPro" id="IPR012337">
    <property type="entry name" value="RNaseH-like_sf"/>
</dbReference>
<keyword evidence="2" id="KW-1185">Reference proteome</keyword>
<dbReference type="KEGG" id="wma:WM2015_619"/>
<reference evidence="2" key="1">
    <citation type="submission" date="2015-07" db="EMBL/GenBank/DDBJ databases">
        <authorList>
            <person name="Kim K.M."/>
        </authorList>
    </citation>
    <scope>NUCLEOTIDE SEQUENCE [LARGE SCALE GENOMIC DNA]</scope>
    <source>
        <strain evidence="2">KCTC 42284</strain>
    </source>
</reference>
<evidence type="ECO:0000313" key="1">
    <source>
        <dbReference type="EMBL" id="AKS41001.1"/>
    </source>
</evidence>
<protein>
    <submittedName>
        <fullName evidence="1">Transposase IS3/IS911 family protein</fullName>
    </submittedName>
</protein>
<dbReference type="Gene3D" id="3.30.420.10">
    <property type="entry name" value="Ribonuclease H-like superfamily/Ribonuclease H"/>
    <property type="match status" value="1"/>
</dbReference>
<name>A0A0K0XTQ3_9GAMM</name>
<organism evidence="1 2">
    <name type="scientific">Wenzhouxiangella marina</name>
    <dbReference type="NCBI Taxonomy" id="1579979"/>
    <lineage>
        <taxon>Bacteria</taxon>
        <taxon>Pseudomonadati</taxon>
        <taxon>Pseudomonadota</taxon>
        <taxon>Gammaproteobacteria</taxon>
        <taxon>Chromatiales</taxon>
        <taxon>Wenzhouxiangellaceae</taxon>
        <taxon>Wenzhouxiangella</taxon>
    </lineage>
</organism>
<accession>A0A0K0XTQ3</accession>
<dbReference type="OrthoDB" id="9774685at2"/>
<sequence length="151" mass="17081">MGVDLGGPEVGDNREALHIEIDVSLTAQRITRALDQVLLVRGAPERIQVDHGPEFTSATFVAWCQQRNVIIEHTQPGKPTQNAFIERFNGIYRDGVLDAWCFMTLNQVREETARWLTEHNTIRPHESLGDVSPIEFLTDRGHAEISTYGWS</sequence>
<dbReference type="GO" id="GO:0003676">
    <property type="term" value="F:nucleic acid binding"/>
    <property type="evidence" value="ECO:0007669"/>
    <property type="project" value="InterPro"/>
</dbReference>
<proteinExistence type="predicted"/>